<organism evidence="1 2">
    <name type="scientific">Ancylostoma ceylanicum</name>
    <dbReference type="NCBI Taxonomy" id="53326"/>
    <lineage>
        <taxon>Eukaryota</taxon>
        <taxon>Metazoa</taxon>
        <taxon>Ecdysozoa</taxon>
        <taxon>Nematoda</taxon>
        <taxon>Chromadorea</taxon>
        <taxon>Rhabditida</taxon>
        <taxon>Rhabditina</taxon>
        <taxon>Rhabditomorpha</taxon>
        <taxon>Strongyloidea</taxon>
        <taxon>Ancylostomatidae</taxon>
        <taxon>Ancylostomatinae</taxon>
        <taxon>Ancylostoma</taxon>
    </lineage>
</organism>
<dbReference type="Proteomes" id="UP000024635">
    <property type="component" value="Unassembled WGS sequence"/>
</dbReference>
<accession>A0A016TTB8</accession>
<proteinExistence type="predicted"/>
<reference evidence="2" key="1">
    <citation type="journal article" date="2015" name="Nat. Genet.">
        <title>The genome and transcriptome of the zoonotic hookworm Ancylostoma ceylanicum identify infection-specific gene families.</title>
        <authorList>
            <person name="Schwarz E.M."/>
            <person name="Hu Y."/>
            <person name="Antoshechkin I."/>
            <person name="Miller M.M."/>
            <person name="Sternberg P.W."/>
            <person name="Aroian R.V."/>
        </authorList>
    </citation>
    <scope>NUCLEOTIDE SEQUENCE</scope>
    <source>
        <strain evidence="2">HY135</strain>
    </source>
</reference>
<dbReference type="EMBL" id="JARK01001417">
    <property type="protein sequence ID" value="EYC05618.1"/>
    <property type="molecule type" value="Genomic_DNA"/>
</dbReference>
<evidence type="ECO:0000313" key="1">
    <source>
        <dbReference type="EMBL" id="EYC05618.1"/>
    </source>
</evidence>
<gene>
    <name evidence="1" type="primary">Acey_s0081.g1479</name>
    <name evidence="1" type="ORF">Y032_0081g1479</name>
</gene>
<name>A0A016TTB8_9BILA</name>
<protein>
    <submittedName>
        <fullName evidence="1">Uncharacterized protein</fullName>
    </submittedName>
</protein>
<keyword evidence="2" id="KW-1185">Reference proteome</keyword>
<sequence>MRTRTWRDPRTSPILATTSSKRFTAVLSCPTIHVSALVCLFTTRRVEDKKDSVRRTVELHASSKRPVLIYWKSNNQREVSV</sequence>
<dbReference type="AlphaFoldDB" id="A0A016TTB8"/>
<comment type="caution">
    <text evidence="1">The sequence shown here is derived from an EMBL/GenBank/DDBJ whole genome shotgun (WGS) entry which is preliminary data.</text>
</comment>
<evidence type="ECO:0000313" key="2">
    <source>
        <dbReference type="Proteomes" id="UP000024635"/>
    </source>
</evidence>